<dbReference type="PIRSF" id="PIRSF029171">
    <property type="entry name" value="Esterase_LipA"/>
    <property type="match status" value="1"/>
</dbReference>
<dbReference type="PANTHER" id="PTHR34853">
    <property type="match status" value="1"/>
</dbReference>
<feature type="signal peptide" evidence="1">
    <location>
        <begin position="1"/>
        <end position="36"/>
    </location>
</feature>
<evidence type="ECO:0000256" key="1">
    <source>
        <dbReference type="SAM" id="SignalP"/>
    </source>
</evidence>
<dbReference type="InterPro" id="IPR005152">
    <property type="entry name" value="Lipase_secreted"/>
</dbReference>
<dbReference type="Pfam" id="PF03583">
    <property type="entry name" value="LIP"/>
    <property type="match status" value="1"/>
</dbReference>
<dbReference type="KEGG" id="nah:F5544_23115"/>
<keyword evidence="3" id="KW-1185">Reference proteome</keyword>
<dbReference type="PANTHER" id="PTHR34853:SF1">
    <property type="entry name" value="LIPASE 5"/>
    <property type="match status" value="1"/>
</dbReference>
<gene>
    <name evidence="2" type="ORF">F5544_23115</name>
</gene>
<evidence type="ECO:0000313" key="3">
    <source>
        <dbReference type="Proteomes" id="UP000503540"/>
    </source>
</evidence>
<feature type="chain" id="PRO_5026286082" evidence="1">
    <location>
        <begin position="37"/>
        <end position="429"/>
    </location>
</feature>
<dbReference type="AlphaFoldDB" id="A0A6G9YH24"/>
<dbReference type="Gene3D" id="1.10.260.130">
    <property type="match status" value="1"/>
</dbReference>
<dbReference type="InterPro" id="IPR029058">
    <property type="entry name" value="AB_hydrolase_fold"/>
</dbReference>
<proteinExistence type="predicted"/>
<dbReference type="SUPFAM" id="SSF53474">
    <property type="entry name" value="alpha/beta-Hydrolases"/>
    <property type="match status" value="1"/>
</dbReference>
<dbReference type="GO" id="GO:0016042">
    <property type="term" value="P:lipid catabolic process"/>
    <property type="evidence" value="ECO:0007669"/>
    <property type="project" value="InterPro"/>
</dbReference>
<keyword evidence="1" id="KW-0732">Signal</keyword>
<organism evidence="2 3">
    <name type="scientific">Nocardia arthritidis</name>
    <dbReference type="NCBI Taxonomy" id="228602"/>
    <lineage>
        <taxon>Bacteria</taxon>
        <taxon>Bacillati</taxon>
        <taxon>Actinomycetota</taxon>
        <taxon>Actinomycetes</taxon>
        <taxon>Mycobacteriales</taxon>
        <taxon>Nocardiaceae</taxon>
        <taxon>Nocardia</taxon>
    </lineage>
</organism>
<dbReference type="EMBL" id="CP046172">
    <property type="protein sequence ID" value="QIS12484.1"/>
    <property type="molecule type" value="Genomic_DNA"/>
</dbReference>
<name>A0A6G9YH24_9NOCA</name>
<dbReference type="Gene3D" id="3.40.50.1820">
    <property type="entry name" value="alpha/beta hydrolase"/>
    <property type="match status" value="1"/>
</dbReference>
<protein>
    <submittedName>
        <fullName evidence="2">Triacylglycerol lipase</fullName>
    </submittedName>
</protein>
<dbReference type="GO" id="GO:0004806">
    <property type="term" value="F:triacylglycerol lipase activity"/>
    <property type="evidence" value="ECO:0007669"/>
    <property type="project" value="InterPro"/>
</dbReference>
<sequence>MGVVLSKRFSRGAGAVVTVALVAVSVLFGPASSAVADPGEDFYRPPNPVAGARGGDVVRSEPFAADARARLAALLPIAEARKVMYTSADAHRAPVAVTGTVLVPAVAWPGPGPRPLVSFAVGAHGAGANCAPSKLLSSGVLTDGSSAPMAEYALLDLAALLGRGITVVITDYQGLGGPGGHPYLQPRPAAYDVLDAARAAIRLGLADPGAPVGIWGYSQGGSAAAAAAEQARDYAPELDLRGTVAGAPTGDPVAALRFNEGKILVGVNGYFVNGLIASYPELAPRITALLNQEGLEFVRRTAQQCVIGSAVQEGFRTTSGYTVGGTTIADALQSDPRIRSVLDDLVIGGTPPAAPVLLLSSPNDDVVPNDSVRALGARWRAGGADVTETDIDTPVLPPALGASASGHNLAAVLAGAPSVDWLTARLTHR</sequence>
<dbReference type="Proteomes" id="UP000503540">
    <property type="component" value="Chromosome"/>
</dbReference>
<accession>A0A6G9YH24</accession>
<reference evidence="2 3" key="1">
    <citation type="journal article" date="2019" name="ACS Chem. Biol.">
        <title>Identification and Mobilization of a Cryptic Antibiotic Biosynthesis Gene Locus from a Human-Pathogenic Nocardia Isolate.</title>
        <authorList>
            <person name="Herisse M."/>
            <person name="Ishida K."/>
            <person name="Porter J.L."/>
            <person name="Howden B."/>
            <person name="Hertweck C."/>
            <person name="Stinear T.P."/>
            <person name="Pidot S.J."/>
        </authorList>
    </citation>
    <scope>NUCLEOTIDE SEQUENCE [LARGE SCALE GENOMIC DNA]</scope>
    <source>
        <strain evidence="2 3">AUSMDU00012717</strain>
    </source>
</reference>
<evidence type="ECO:0000313" key="2">
    <source>
        <dbReference type="EMBL" id="QIS12484.1"/>
    </source>
</evidence>